<accession>A0A1H0FIK7</accession>
<gene>
    <name evidence="1" type="ORF">SAMN05216498_0267</name>
</gene>
<dbReference type="STRING" id="237069.SAMN05216498_0267"/>
<keyword evidence="2" id="KW-1185">Reference proteome</keyword>
<reference evidence="1 2" key="1">
    <citation type="submission" date="2016-10" db="EMBL/GenBank/DDBJ databases">
        <authorList>
            <person name="de Groot N.N."/>
        </authorList>
    </citation>
    <scope>NUCLEOTIDE SEQUENCE [LARGE SCALE GENOMIC DNA]</scope>
    <source>
        <strain evidence="1 2">CGMCC 1.3442</strain>
    </source>
</reference>
<evidence type="ECO:0000313" key="2">
    <source>
        <dbReference type="Proteomes" id="UP000199334"/>
    </source>
</evidence>
<dbReference type="Proteomes" id="UP000199334">
    <property type="component" value="Unassembled WGS sequence"/>
</dbReference>
<organism evidence="1 2">
    <name type="scientific">Tenuibacillus multivorans</name>
    <dbReference type="NCBI Taxonomy" id="237069"/>
    <lineage>
        <taxon>Bacteria</taxon>
        <taxon>Bacillati</taxon>
        <taxon>Bacillota</taxon>
        <taxon>Bacilli</taxon>
        <taxon>Bacillales</taxon>
        <taxon>Bacillaceae</taxon>
        <taxon>Tenuibacillus</taxon>
    </lineage>
</organism>
<dbReference type="EMBL" id="FNIG01000012">
    <property type="protein sequence ID" value="SDN94434.1"/>
    <property type="molecule type" value="Genomic_DNA"/>
</dbReference>
<evidence type="ECO:0000313" key="1">
    <source>
        <dbReference type="EMBL" id="SDN94434.1"/>
    </source>
</evidence>
<dbReference type="AlphaFoldDB" id="A0A1H0FIK7"/>
<protein>
    <submittedName>
        <fullName evidence="1">Uncharacterized protein</fullName>
    </submittedName>
</protein>
<dbReference type="RefSeq" id="WP_176753093.1">
    <property type="nucleotide sequence ID" value="NZ_BJVZ01000014.1"/>
</dbReference>
<proteinExistence type="predicted"/>
<name>A0A1H0FIK7_9BACI</name>
<sequence length="50" mass="5944">MLKGIDWQMVAFVGATLLKEYWVYYRLPQIYYWELHAYPVSDDDNNGKAA</sequence>